<comment type="similarity">
    <text evidence="2">Belongs to the HupF/HypC family.</text>
</comment>
<dbReference type="SUPFAM" id="SSF102114">
    <property type="entry name" value="Radical SAM enzymes"/>
    <property type="match status" value="1"/>
</dbReference>
<dbReference type="GO" id="GO:0016740">
    <property type="term" value="F:transferase activity"/>
    <property type="evidence" value="ECO:0007669"/>
    <property type="project" value="TreeGrafter"/>
</dbReference>
<comment type="cofactor">
    <cofactor evidence="8">
        <name>[2Fe-2S] cluster</name>
        <dbReference type="ChEBI" id="CHEBI:190135"/>
    </cofactor>
</comment>
<evidence type="ECO:0000256" key="3">
    <source>
        <dbReference type="ARBA" id="ARBA00022485"/>
    </source>
</evidence>
<dbReference type="PROSITE" id="PS51918">
    <property type="entry name" value="RADICAL_SAM"/>
    <property type="match status" value="1"/>
</dbReference>
<dbReference type="GO" id="GO:0046872">
    <property type="term" value="F:metal ion binding"/>
    <property type="evidence" value="ECO:0007669"/>
    <property type="project" value="UniProtKB-KW"/>
</dbReference>
<dbReference type="Pfam" id="PF04055">
    <property type="entry name" value="Radical_SAM"/>
    <property type="match status" value="1"/>
</dbReference>
<dbReference type="GO" id="GO:0044272">
    <property type="term" value="P:sulfur compound biosynthetic process"/>
    <property type="evidence" value="ECO:0007669"/>
    <property type="project" value="UniProtKB-ARBA"/>
</dbReference>
<name>A0A1G2LYQ7_9BACT</name>
<proteinExistence type="inferred from homology"/>
<dbReference type="SUPFAM" id="SSF159127">
    <property type="entry name" value="HupF/HypC-like"/>
    <property type="match status" value="1"/>
</dbReference>
<evidence type="ECO:0000256" key="4">
    <source>
        <dbReference type="ARBA" id="ARBA00022691"/>
    </source>
</evidence>
<keyword evidence="5" id="KW-0479">Metal-binding</keyword>
<dbReference type="Proteomes" id="UP000178116">
    <property type="component" value="Unassembled WGS sequence"/>
</dbReference>
<dbReference type="AlphaFoldDB" id="A0A1G2LYQ7"/>
<dbReference type="InterPro" id="IPR001109">
    <property type="entry name" value="Hydrogenase_HupF/HypC"/>
</dbReference>
<evidence type="ECO:0000313" key="11">
    <source>
        <dbReference type="Proteomes" id="UP000178116"/>
    </source>
</evidence>
<comment type="caution">
    <text evidence="10">The sequence shown here is derived from an EMBL/GenBank/DDBJ whole genome shotgun (WGS) entry which is preliminary data.</text>
</comment>
<dbReference type="PANTHER" id="PTHR43726">
    <property type="entry name" value="3-METHYLORNITHINE SYNTHASE"/>
    <property type="match status" value="1"/>
</dbReference>
<keyword evidence="6" id="KW-0408">Iron</keyword>
<dbReference type="NCBIfam" id="TIGR00074">
    <property type="entry name" value="hypC_hupF"/>
    <property type="match status" value="1"/>
</dbReference>
<dbReference type="GO" id="GO:0042364">
    <property type="term" value="P:water-soluble vitamin biosynthetic process"/>
    <property type="evidence" value="ECO:0007669"/>
    <property type="project" value="UniProtKB-ARBA"/>
</dbReference>
<keyword evidence="7" id="KW-0411">Iron-sulfur</keyword>
<dbReference type="SFLD" id="SFLDS00029">
    <property type="entry name" value="Radical_SAM"/>
    <property type="match status" value="1"/>
</dbReference>
<evidence type="ECO:0000256" key="2">
    <source>
        <dbReference type="ARBA" id="ARBA00006018"/>
    </source>
</evidence>
<dbReference type="InterPro" id="IPR034422">
    <property type="entry name" value="HydE/PylB-like"/>
</dbReference>
<dbReference type="Gene3D" id="3.20.20.70">
    <property type="entry name" value="Aldolase class I"/>
    <property type="match status" value="1"/>
</dbReference>
<reference evidence="10 11" key="1">
    <citation type="journal article" date="2016" name="Nat. Commun.">
        <title>Thousands of microbial genomes shed light on interconnected biogeochemical processes in an aquifer system.</title>
        <authorList>
            <person name="Anantharaman K."/>
            <person name="Brown C.T."/>
            <person name="Hug L.A."/>
            <person name="Sharon I."/>
            <person name="Castelle C.J."/>
            <person name="Probst A.J."/>
            <person name="Thomas B.C."/>
            <person name="Singh A."/>
            <person name="Wilkins M.J."/>
            <person name="Karaoz U."/>
            <person name="Brodie E.L."/>
            <person name="Williams K.H."/>
            <person name="Hubbard S.S."/>
            <person name="Banfield J.F."/>
        </authorList>
    </citation>
    <scope>NUCLEOTIDE SEQUENCE [LARGE SCALE GENOMIC DNA]</scope>
</reference>
<keyword evidence="3" id="KW-0004">4Fe-4S</keyword>
<evidence type="ECO:0000256" key="7">
    <source>
        <dbReference type="ARBA" id="ARBA00023014"/>
    </source>
</evidence>
<sequence>MCLAIPSKVLKIEDNRAIVKSDNHTHKADLSIVKNVKIGDYLLVHGDMALNKIPKKDALKILNFLENRSSHGDSVLNFGLKSNLTREKVIYWLKSEGKEKEALFSEANTIRQEALKEFICIHGIIEFSNYCKNNCLYCGLRKENDRLKRCRMKPEEIVKTAGKAVKDKGYKLLVLQSGEDYFYTDEMLADVVRKIKEKYRVFIFVSVGERGYECYKKLKEAGASGVLFRFETSNPKLFKKLHPSKSEGARSKIGPCGASKNLENRLEHLRFMRDLGYFISTGSLIGLPDQTIEDLADDILMIKKWANMVSMGPFIPTAGAPLEKFQIQNSKPVCNSQQKIDLNLKMIAILRLMMPQARIPVVTALETLGGGEDIRKKALESGANSLMFNLTPAKYRPLYKIYGKKFYQKENFWEKYGLFKYEESYKMLEERMRRELEK</sequence>
<feature type="domain" description="Radical SAM core" evidence="9">
    <location>
        <begin position="117"/>
        <end position="362"/>
    </location>
</feature>
<evidence type="ECO:0000256" key="8">
    <source>
        <dbReference type="ARBA" id="ARBA00034078"/>
    </source>
</evidence>
<dbReference type="SFLD" id="SFLDG01060">
    <property type="entry name" value="BATS_domain_containing"/>
    <property type="match status" value="1"/>
</dbReference>
<evidence type="ECO:0000313" key="10">
    <source>
        <dbReference type="EMBL" id="OHA15921.1"/>
    </source>
</evidence>
<organism evidence="10 11">
    <name type="scientific">Candidatus Tagabacteria bacterium RIFCSPLOWO2_01_FULL_42_9</name>
    <dbReference type="NCBI Taxonomy" id="1802296"/>
    <lineage>
        <taxon>Bacteria</taxon>
        <taxon>Candidatus Tagaibacteriota</taxon>
    </lineage>
</organism>
<dbReference type="PROSITE" id="PS01097">
    <property type="entry name" value="HUPF_HYPC"/>
    <property type="match status" value="1"/>
</dbReference>
<dbReference type="InterPro" id="IPR058240">
    <property type="entry name" value="rSAM_sf"/>
</dbReference>
<evidence type="ECO:0000256" key="6">
    <source>
        <dbReference type="ARBA" id="ARBA00023004"/>
    </source>
</evidence>
<evidence type="ECO:0000256" key="1">
    <source>
        <dbReference type="ARBA" id="ARBA00001966"/>
    </source>
</evidence>
<dbReference type="EMBL" id="MHRA01000007">
    <property type="protein sequence ID" value="OHA15921.1"/>
    <property type="molecule type" value="Genomic_DNA"/>
</dbReference>
<dbReference type="InterPro" id="IPR019812">
    <property type="entry name" value="Hydgase_assmbl_chp_CS"/>
</dbReference>
<dbReference type="Pfam" id="PF01455">
    <property type="entry name" value="HupF_HypC"/>
    <property type="match status" value="1"/>
</dbReference>
<dbReference type="SMART" id="SM00729">
    <property type="entry name" value="Elp3"/>
    <property type="match status" value="1"/>
</dbReference>
<comment type="cofactor">
    <cofactor evidence="1">
        <name>[4Fe-4S] cluster</name>
        <dbReference type="ChEBI" id="CHEBI:49883"/>
    </cofactor>
</comment>
<keyword evidence="4" id="KW-0949">S-adenosyl-L-methionine</keyword>
<dbReference type="InterPro" id="IPR006638">
    <property type="entry name" value="Elp3/MiaA/NifB-like_rSAM"/>
</dbReference>
<dbReference type="InterPro" id="IPR010722">
    <property type="entry name" value="BATS_dom"/>
</dbReference>
<dbReference type="SMART" id="SM00876">
    <property type="entry name" value="BATS"/>
    <property type="match status" value="1"/>
</dbReference>
<dbReference type="PANTHER" id="PTHR43726:SF1">
    <property type="entry name" value="BIOTIN SYNTHASE"/>
    <property type="match status" value="1"/>
</dbReference>
<dbReference type="SFLD" id="SFLDG01280">
    <property type="entry name" value="HydE/PylB-like"/>
    <property type="match status" value="1"/>
</dbReference>
<dbReference type="SFLD" id="SFLDG01082">
    <property type="entry name" value="B12-binding_domain_containing"/>
    <property type="match status" value="1"/>
</dbReference>
<protein>
    <recommendedName>
        <fullName evidence="9">Radical SAM core domain-containing protein</fullName>
    </recommendedName>
</protein>
<dbReference type="InterPro" id="IPR007197">
    <property type="entry name" value="rSAM"/>
</dbReference>
<accession>A0A1G2LYQ7</accession>
<gene>
    <name evidence="10" type="ORF">A3A10_02040</name>
</gene>
<dbReference type="Gene3D" id="2.30.30.140">
    <property type="match status" value="1"/>
</dbReference>
<evidence type="ECO:0000259" key="9">
    <source>
        <dbReference type="PROSITE" id="PS51918"/>
    </source>
</evidence>
<evidence type="ECO:0000256" key="5">
    <source>
        <dbReference type="ARBA" id="ARBA00022723"/>
    </source>
</evidence>
<dbReference type="CDD" id="cd01335">
    <property type="entry name" value="Radical_SAM"/>
    <property type="match status" value="1"/>
</dbReference>
<dbReference type="InterPro" id="IPR013785">
    <property type="entry name" value="Aldolase_TIM"/>
</dbReference>
<dbReference type="GO" id="GO:0051539">
    <property type="term" value="F:4 iron, 4 sulfur cluster binding"/>
    <property type="evidence" value="ECO:0007669"/>
    <property type="project" value="UniProtKB-KW"/>
</dbReference>